<feature type="chain" id="PRO_5047480120" description="Amine oxidase domain-containing protein" evidence="2">
    <location>
        <begin position="26"/>
        <end position="505"/>
    </location>
</feature>
<dbReference type="Pfam" id="PF01593">
    <property type="entry name" value="Amino_oxidase"/>
    <property type="match status" value="1"/>
</dbReference>
<dbReference type="InterPro" id="IPR036188">
    <property type="entry name" value="FAD/NAD-bd_sf"/>
</dbReference>
<protein>
    <recommendedName>
        <fullName evidence="3">Amine oxidase domain-containing protein</fullName>
    </recommendedName>
</protein>
<dbReference type="Gene3D" id="1.10.3110.10">
    <property type="entry name" value="protoporphyrinogen ix oxidase, domain 3"/>
    <property type="match status" value="1"/>
</dbReference>
<sequence length="505" mass="53219">MPPLFQLPPLLPLLLLLLLLPPCLPLCDVLIVGAGFSGLSAACRLKLAQPELEVQVLDKAAEPGGRVSSEHMCSERSPPAKPGAAPGYTLDRGFAVFIDSYPSLSAPGLLDLPALDLRPFQPGSLVLTSPGKLARVADPLRRPLDLLPALLAPVGSLADKVKVLPLLFRVFTSEPAELFKEPETSTLAALSDRYGFSPAFVASFFRPFLQGIFLAPLEEQSSRMFHFVFKMFSEGAATLPRGGMGAAAKQLRGRAEALGAEIECGSRAVGIGRDGDGYRVSVERGGERSELLARRVIVAAAAPQARELLFGGKPPLLKATPTPPQPQREVGCVYYSLPEAQLPVADPILILNGLGAGDPRLSPVNNLCFPSAVAPGYAPPGRHLCSATVLGPALDAFREKGGLDERALGEAVREQLARDFFPARRREIEGWELLAVQRVPDAQPSQLGGASPASSWEPRVGEIGGVGLPPGAFVCGDHTATATLDGAIGSGLKAADKVLEELGKS</sequence>
<evidence type="ECO:0000259" key="3">
    <source>
        <dbReference type="Pfam" id="PF01593"/>
    </source>
</evidence>
<dbReference type="EMBL" id="BRYB01000391">
    <property type="protein sequence ID" value="GMI29235.1"/>
    <property type="molecule type" value="Genomic_DNA"/>
</dbReference>
<evidence type="ECO:0000313" key="5">
    <source>
        <dbReference type="Proteomes" id="UP001165060"/>
    </source>
</evidence>
<dbReference type="PANTHER" id="PTHR42841">
    <property type="entry name" value="AMINE OXIDASE"/>
    <property type="match status" value="1"/>
</dbReference>
<feature type="region of interest" description="Disordered" evidence="1">
    <location>
        <begin position="63"/>
        <end position="84"/>
    </location>
</feature>
<dbReference type="Gene3D" id="3.50.50.60">
    <property type="entry name" value="FAD/NAD(P)-binding domain"/>
    <property type="match status" value="1"/>
</dbReference>
<comment type="caution">
    <text evidence="4">The sequence shown here is derived from an EMBL/GenBank/DDBJ whole genome shotgun (WGS) entry which is preliminary data.</text>
</comment>
<reference evidence="4 5" key="1">
    <citation type="journal article" date="2023" name="Commun. Biol.">
        <title>Genome analysis of Parmales, the sister group of diatoms, reveals the evolutionary specialization of diatoms from phago-mixotrophs to photoautotrophs.</title>
        <authorList>
            <person name="Ban H."/>
            <person name="Sato S."/>
            <person name="Yoshikawa S."/>
            <person name="Yamada K."/>
            <person name="Nakamura Y."/>
            <person name="Ichinomiya M."/>
            <person name="Sato N."/>
            <person name="Blanc-Mathieu R."/>
            <person name="Endo H."/>
            <person name="Kuwata A."/>
            <person name="Ogata H."/>
        </authorList>
    </citation>
    <scope>NUCLEOTIDE SEQUENCE [LARGE SCALE GENOMIC DNA]</scope>
</reference>
<name>A0ABQ6MMP9_9STRA</name>
<evidence type="ECO:0000256" key="1">
    <source>
        <dbReference type="SAM" id="MobiDB-lite"/>
    </source>
</evidence>
<dbReference type="SUPFAM" id="SSF51905">
    <property type="entry name" value="FAD/NAD(P)-binding domain"/>
    <property type="match status" value="1"/>
</dbReference>
<evidence type="ECO:0000313" key="4">
    <source>
        <dbReference type="EMBL" id="GMI29235.1"/>
    </source>
</evidence>
<dbReference type="Proteomes" id="UP001165060">
    <property type="component" value="Unassembled WGS sequence"/>
</dbReference>
<gene>
    <name evidence="4" type="ORF">TeGR_g9254</name>
</gene>
<organism evidence="4 5">
    <name type="scientific">Tetraparma gracilis</name>
    <dbReference type="NCBI Taxonomy" id="2962635"/>
    <lineage>
        <taxon>Eukaryota</taxon>
        <taxon>Sar</taxon>
        <taxon>Stramenopiles</taxon>
        <taxon>Ochrophyta</taxon>
        <taxon>Bolidophyceae</taxon>
        <taxon>Parmales</taxon>
        <taxon>Triparmaceae</taxon>
        <taxon>Tetraparma</taxon>
    </lineage>
</organism>
<keyword evidence="2" id="KW-0732">Signal</keyword>
<accession>A0ABQ6MMP9</accession>
<keyword evidence="5" id="KW-1185">Reference proteome</keyword>
<feature type="signal peptide" evidence="2">
    <location>
        <begin position="1"/>
        <end position="25"/>
    </location>
</feature>
<evidence type="ECO:0000256" key="2">
    <source>
        <dbReference type="SAM" id="SignalP"/>
    </source>
</evidence>
<dbReference type="Gene3D" id="3.90.660.20">
    <property type="entry name" value="Protoporphyrinogen oxidase, mitochondrial, domain 2"/>
    <property type="match status" value="1"/>
</dbReference>
<dbReference type="InterPro" id="IPR002937">
    <property type="entry name" value="Amino_oxidase"/>
</dbReference>
<proteinExistence type="predicted"/>
<feature type="domain" description="Amine oxidase" evidence="3">
    <location>
        <begin position="36"/>
        <end position="499"/>
    </location>
</feature>